<proteinExistence type="predicted"/>
<evidence type="ECO:0000313" key="2">
    <source>
        <dbReference type="EMBL" id="MPC56498.1"/>
    </source>
</evidence>
<gene>
    <name evidence="2" type="ORF">E2C01_050460</name>
</gene>
<feature type="region of interest" description="Disordered" evidence="1">
    <location>
        <begin position="1"/>
        <end position="24"/>
    </location>
</feature>
<organism evidence="2 3">
    <name type="scientific">Portunus trituberculatus</name>
    <name type="common">Swimming crab</name>
    <name type="synonym">Neptunus trituberculatus</name>
    <dbReference type="NCBI Taxonomy" id="210409"/>
    <lineage>
        <taxon>Eukaryota</taxon>
        <taxon>Metazoa</taxon>
        <taxon>Ecdysozoa</taxon>
        <taxon>Arthropoda</taxon>
        <taxon>Crustacea</taxon>
        <taxon>Multicrustacea</taxon>
        <taxon>Malacostraca</taxon>
        <taxon>Eumalacostraca</taxon>
        <taxon>Eucarida</taxon>
        <taxon>Decapoda</taxon>
        <taxon>Pleocyemata</taxon>
        <taxon>Brachyura</taxon>
        <taxon>Eubrachyura</taxon>
        <taxon>Portunoidea</taxon>
        <taxon>Portunidae</taxon>
        <taxon>Portuninae</taxon>
        <taxon>Portunus</taxon>
    </lineage>
</organism>
<comment type="caution">
    <text evidence="2">The sequence shown here is derived from an EMBL/GenBank/DDBJ whole genome shotgun (WGS) entry which is preliminary data.</text>
</comment>
<accession>A0A5B7GHE6</accession>
<evidence type="ECO:0000313" key="3">
    <source>
        <dbReference type="Proteomes" id="UP000324222"/>
    </source>
</evidence>
<sequence length="155" mass="17271">MPPTKRFPSPKPHSQPPSSPCPRLVVQALNHPLPRFRPSMFGGIASARASFGACQDSSPSHHSRMPPPPPTSRRPHWSFKKGDLVSFQTQLKSIVPPTTLPSDDKIHFLTEVLVTVGSHHFHLVTSFPSRSFQVLWWSLKCAVALQAKRHAFAAW</sequence>
<evidence type="ECO:0000256" key="1">
    <source>
        <dbReference type="SAM" id="MobiDB-lite"/>
    </source>
</evidence>
<feature type="compositionally biased region" description="Pro residues" evidence="1">
    <location>
        <begin position="1"/>
        <end position="20"/>
    </location>
</feature>
<dbReference type="AlphaFoldDB" id="A0A5B7GHE6"/>
<protein>
    <submittedName>
        <fullName evidence="2">Uncharacterized protein</fullName>
    </submittedName>
</protein>
<keyword evidence="3" id="KW-1185">Reference proteome</keyword>
<dbReference type="EMBL" id="VSRR010013993">
    <property type="protein sequence ID" value="MPC56498.1"/>
    <property type="molecule type" value="Genomic_DNA"/>
</dbReference>
<feature type="region of interest" description="Disordered" evidence="1">
    <location>
        <begin position="52"/>
        <end position="75"/>
    </location>
</feature>
<reference evidence="2 3" key="1">
    <citation type="submission" date="2019-05" db="EMBL/GenBank/DDBJ databases">
        <title>Another draft genome of Portunus trituberculatus and its Hox gene families provides insights of decapod evolution.</title>
        <authorList>
            <person name="Jeong J.-H."/>
            <person name="Song I."/>
            <person name="Kim S."/>
            <person name="Choi T."/>
            <person name="Kim D."/>
            <person name="Ryu S."/>
            <person name="Kim W."/>
        </authorList>
    </citation>
    <scope>NUCLEOTIDE SEQUENCE [LARGE SCALE GENOMIC DNA]</scope>
    <source>
        <tissue evidence="2">Muscle</tissue>
    </source>
</reference>
<name>A0A5B7GHE6_PORTR</name>
<dbReference type="Proteomes" id="UP000324222">
    <property type="component" value="Unassembled WGS sequence"/>
</dbReference>